<evidence type="ECO:0000259" key="5">
    <source>
        <dbReference type="SMART" id="SM00479"/>
    </source>
</evidence>
<dbReference type="Gene3D" id="3.30.420.10">
    <property type="entry name" value="Ribonuclease H-like superfamily/Ribonuclease H"/>
    <property type="match status" value="1"/>
</dbReference>
<dbReference type="OrthoDB" id="3996471at2759"/>
<evidence type="ECO:0000256" key="2">
    <source>
        <dbReference type="ARBA" id="ARBA00022801"/>
    </source>
</evidence>
<dbReference type="SMART" id="SM00479">
    <property type="entry name" value="EXOIII"/>
    <property type="match status" value="1"/>
</dbReference>
<proteinExistence type="predicted"/>
<keyword evidence="2" id="KW-0378">Hydrolase</keyword>
<dbReference type="InterPro" id="IPR012337">
    <property type="entry name" value="RNaseH-like_sf"/>
</dbReference>
<feature type="compositionally biased region" description="Polar residues" evidence="4">
    <location>
        <begin position="27"/>
        <end position="50"/>
    </location>
</feature>
<dbReference type="GO" id="GO:0004527">
    <property type="term" value="F:exonuclease activity"/>
    <property type="evidence" value="ECO:0007669"/>
    <property type="project" value="UniProtKB-KW"/>
</dbReference>
<comment type="caution">
    <text evidence="6">The sequence shown here is derived from an EMBL/GenBank/DDBJ whole genome shotgun (WGS) entry which is preliminary data.</text>
</comment>
<keyword evidence="3" id="KW-0269">Exonuclease</keyword>
<dbReference type="STRING" id="418985.A0A1V9Y362"/>
<feature type="region of interest" description="Disordered" evidence="4">
    <location>
        <begin position="1"/>
        <end position="53"/>
    </location>
</feature>
<sequence>MSLAKIQQALHEAQQRRRQDASKEHSSNCGSTGNSGQRDGDSSAQETPQISLSWQSQTSSLSYPCPEPLPLANIGALLFSLSGYPISKSTETFNVTRLEKTSQVLVVVVENMSMDDLSEKPNMLNSFRRIVAENGFSVVVRPSLAENHTTGSDLSQVELSFSKDATIIKQVISETTNTRRLKSVSDRNAAPVNTRNAADRCQTADHSALGDASIDSAMQENAIDIGKYVRNFTIRFSRRYSYPLNLQNGCVRETLMHSLKRHALFHNVPKTLVAHPPGLKAVADYSGVECAAHEGPPLNKISRLSEKAQIEKLEHLKREHASLEQKLTKYEREVSEGNNENVTVRLRRTRDEISQNEEESRKAKEEWEKFKEESAKQPTREVIEKRNGRTDLLNYLNRINAQAKPEKTSGLIRVGTVLPPGKLDRSKPERFDRRFLLLSIIDMRNNGYNLDNAPSKKLYSQVTARSRMFGVDCEMCLTSKMTNELTRVTLVDEDGVVLLDEFVKPRSKIINYLTQFSGITPEIMEGVTTRREDILRKLDEILPPDAILVGHSLDSDLKALGIIHPYCIDTSICYSVK</sequence>
<gene>
    <name evidence="6" type="ORF">BIW11_05273</name>
</gene>
<keyword evidence="7" id="KW-1185">Reference proteome</keyword>
<evidence type="ECO:0000313" key="6">
    <source>
        <dbReference type="EMBL" id="OQR80123.1"/>
    </source>
</evidence>
<dbReference type="InParanoid" id="A0A1V9Y362"/>
<organism evidence="6 7">
    <name type="scientific">Tropilaelaps mercedesae</name>
    <dbReference type="NCBI Taxonomy" id="418985"/>
    <lineage>
        <taxon>Eukaryota</taxon>
        <taxon>Metazoa</taxon>
        <taxon>Ecdysozoa</taxon>
        <taxon>Arthropoda</taxon>
        <taxon>Chelicerata</taxon>
        <taxon>Arachnida</taxon>
        <taxon>Acari</taxon>
        <taxon>Parasitiformes</taxon>
        <taxon>Mesostigmata</taxon>
        <taxon>Gamasina</taxon>
        <taxon>Dermanyssoidea</taxon>
        <taxon>Laelapidae</taxon>
        <taxon>Tropilaelaps</taxon>
    </lineage>
</organism>
<feature type="domain" description="Exonuclease" evidence="5">
    <location>
        <begin position="467"/>
        <end position="577"/>
    </location>
</feature>
<dbReference type="PANTHER" id="PTHR12801:SF82">
    <property type="entry name" value="RNA EXONUCLEASE 5"/>
    <property type="match status" value="1"/>
</dbReference>
<evidence type="ECO:0000256" key="4">
    <source>
        <dbReference type="SAM" id="MobiDB-lite"/>
    </source>
</evidence>
<keyword evidence="1" id="KW-0540">Nuclease</keyword>
<evidence type="ECO:0000256" key="1">
    <source>
        <dbReference type="ARBA" id="ARBA00022722"/>
    </source>
</evidence>
<evidence type="ECO:0000256" key="3">
    <source>
        <dbReference type="ARBA" id="ARBA00022839"/>
    </source>
</evidence>
<dbReference type="GO" id="GO:0003676">
    <property type="term" value="F:nucleic acid binding"/>
    <property type="evidence" value="ECO:0007669"/>
    <property type="project" value="InterPro"/>
</dbReference>
<name>A0A1V9Y362_9ACAR</name>
<feature type="compositionally biased region" description="Basic and acidic residues" evidence="4">
    <location>
        <begin position="13"/>
        <end position="26"/>
    </location>
</feature>
<evidence type="ECO:0000313" key="7">
    <source>
        <dbReference type="Proteomes" id="UP000192247"/>
    </source>
</evidence>
<dbReference type="InterPro" id="IPR013520">
    <property type="entry name" value="Ribonucl_H"/>
</dbReference>
<dbReference type="InterPro" id="IPR034922">
    <property type="entry name" value="REX1-like_exo"/>
</dbReference>
<dbReference type="InterPro" id="IPR036397">
    <property type="entry name" value="RNaseH_sf"/>
</dbReference>
<dbReference type="SUPFAM" id="SSF53098">
    <property type="entry name" value="Ribonuclease H-like"/>
    <property type="match status" value="1"/>
</dbReference>
<dbReference type="EMBL" id="MNPL01000321">
    <property type="protein sequence ID" value="OQR80123.1"/>
    <property type="molecule type" value="Genomic_DNA"/>
</dbReference>
<dbReference type="Proteomes" id="UP000192247">
    <property type="component" value="Unassembled WGS sequence"/>
</dbReference>
<dbReference type="PANTHER" id="PTHR12801">
    <property type="entry name" value="RNA EXONUCLEASE REXO1 / RECO3 FAMILY MEMBER-RELATED"/>
    <property type="match status" value="1"/>
</dbReference>
<reference evidence="6 7" key="1">
    <citation type="journal article" date="2017" name="Gigascience">
        <title>Draft genome of the honey bee ectoparasitic mite, Tropilaelaps mercedesae, is shaped by the parasitic life history.</title>
        <authorList>
            <person name="Dong X."/>
            <person name="Armstrong S.D."/>
            <person name="Xia D."/>
            <person name="Makepeace B.L."/>
            <person name="Darby A.C."/>
            <person name="Kadowaki T."/>
        </authorList>
    </citation>
    <scope>NUCLEOTIDE SEQUENCE [LARGE SCALE GENOMIC DNA]</scope>
    <source>
        <strain evidence="6">Wuxi-XJTLU</strain>
    </source>
</reference>
<dbReference type="AlphaFoldDB" id="A0A1V9Y362"/>
<protein>
    <recommendedName>
        <fullName evidence="5">Exonuclease domain-containing protein</fullName>
    </recommendedName>
</protein>
<feature type="region of interest" description="Disordered" evidence="4">
    <location>
        <begin position="352"/>
        <end position="373"/>
    </location>
</feature>
<accession>A0A1V9Y362</accession>
<dbReference type="GO" id="GO:0005634">
    <property type="term" value="C:nucleus"/>
    <property type="evidence" value="ECO:0007669"/>
    <property type="project" value="TreeGrafter"/>
</dbReference>
<dbReference type="CDD" id="cd06145">
    <property type="entry name" value="REX1_like"/>
    <property type="match status" value="1"/>
</dbReference>
<feature type="non-terminal residue" evidence="6">
    <location>
        <position position="577"/>
    </location>
</feature>
<dbReference type="InterPro" id="IPR047021">
    <property type="entry name" value="REXO1/3/4-like"/>
</dbReference>